<dbReference type="PANTHER" id="PTHR35518">
    <property type="entry name" value="MAINTENANCE OF TELOMOERE CAPPING"/>
    <property type="match status" value="1"/>
</dbReference>
<keyword evidence="6" id="KW-0325">Glycoprotein</keyword>
<dbReference type="SUPFAM" id="SSF56436">
    <property type="entry name" value="C-type lectin-like"/>
    <property type="match status" value="1"/>
</dbReference>
<feature type="region of interest" description="Disordered" evidence="10">
    <location>
        <begin position="133"/>
        <end position="177"/>
    </location>
</feature>
<evidence type="ECO:0000313" key="14">
    <source>
        <dbReference type="Proteomes" id="UP000700596"/>
    </source>
</evidence>
<keyword evidence="3" id="KW-0732">Signal</keyword>
<evidence type="ECO:0000256" key="2">
    <source>
        <dbReference type="ARBA" id="ARBA00022692"/>
    </source>
</evidence>
<dbReference type="InterPro" id="IPR001304">
    <property type="entry name" value="C-type_lectin-like"/>
</dbReference>
<reference evidence="13" key="1">
    <citation type="journal article" date="2021" name="Nat. Commun.">
        <title>Genetic determinants of endophytism in the Arabidopsis root mycobiome.</title>
        <authorList>
            <person name="Mesny F."/>
            <person name="Miyauchi S."/>
            <person name="Thiergart T."/>
            <person name="Pickel B."/>
            <person name="Atanasova L."/>
            <person name="Karlsson M."/>
            <person name="Huettel B."/>
            <person name="Barry K.W."/>
            <person name="Haridas S."/>
            <person name="Chen C."/>
            <person name="Bauer D."/>
            <person name="Andreopoulos W."/>
            <person name="Pangilinan J."/>
            <person name="LaButti K."/>
            <person name="Riley R."/>
            <person name="Lipzen A."/>
            <person name="Clum A."/>
            <person name="Drula E."/>
            <person name="Henrissat B."/>
            <person name="Kohler A."/>
            <person name="Grigoriev I.V."/>
            <person name="Martin F.M."/>
            <person name="Hacquard S."/>
        </authorList>
    </citation>
    <scope>NUCLEOTIDE SEQUENCE</scope>
    <source>
        <strain evidence="13">MPI-CAGE-CH-0243</strain>
    </source>
</reference>
<dbReference type="PROSITE" id="PS50041">
    <property type="entry name" value="C_TYPE_LECTIN_2"/>
    <property type="match status" value="1"/>
</dbReference>
<feature type="domain" description="C-type lectin" evidence="12">
    <location>
        <begin position="466"/>
        <end position="513"/>
    </location>
</feature>
<dbReference type="AlphaFoldDB" id="A0A9P9DZP6"/>
<evidence type="ECO:0000256" key="3">
    <source>
        <dbReference type="ARBA" id="ARBA00022729"/>
    </source>
</evidence>
<keyword evidence="2 11" id="KW-0812">Transmembrane</keyword>
<keyword evidence="5 11" id="KW-0472">Membrane</keyword>
<evidence type="ECO:0000256" key="5">
    <source>
        <dbReference type="ARBA" id="ARBA00023136"/>
    </source>
</evidence>
<dbReference type="OrthoDB" id="5573651at2759"/>
<evidence type="ECO:0000256" key="6">
    <source>
        <dbReference type="ARBA" id="ARBA00023180"/>
    </source>
</evidence>
<dbReference type="InterPro" id="IPR057530">
    <property type="entry name" value="TIM-barrel_MTC6"/>
</dbReference>
<evidence type="ECO:0000256" key="9">
    <source>
        <dbReference type="ARBA" id="ARBA00039865"/>
    </source>
</evidence>
<dbReference type="Pfam" id="PF25506">
    <property type="entry name" value="TIM-barrel_MTC6"/>
    <property type="match status" value="1"/>
</dbReference>
<comment type="similarity">
    <text evidence="8">Belongs to the MTC6 family.</text>
</comment>
<dbReference type="GO" id="GO:0016020">
    <property type="term" value="C:membrane"/>
    <property type="evidence" value="ECO:0007669"/>
    <property type="project" value="UniProtKB-SubCell"/>
</dbReference>
<evidence type="ECO:0000256" key="10">
    <source>
        <dbReference type="SAM" id="MobiDB-lite"/>
    </source>
</evidence>
<evidence type="ECO:0000256" key="4">
    <source>
        <dbReference type="ARBA" id="ARBA00022989"/>
    </source>
</evidence>
<organism evidence="13 14">
    <name type="scientific">Dendryphion nanum</name>
    <dbReference type="NCBI Taxonomy" id="256645"/>
    <lineage>
        <taxon>Eukaryota</taxon>
        <taxon>Fungi</taxon>
        <taxon>Dikarya</taxon>
        <taxon>Ascomycota</taxon>
        <taxon>Pezizomycotina</taxon>
        <taxon>Dothideomycetes</taxon>
        <taxon>Pleosporomycetidae</taxon>
        <taxon>Pleosporales</taxon>
        <taxon>Torulaceae</taxon>
        <taxon>Dendryphion</taxon>
    </lineage>
</organism>
<dbReference type="InterPro" id="IPR016186">
    <property type="entry name" value="C-type_lectin-like/link_sf"/>
</dbReference>
<sequence length="663" mass="72621">MPSLYDPDEAAILVQPWSEAWRAQRDVGLRVPINFITVPAVSLRAACFAHNQFENTAFRKCFSNLLSVGFKRFVVDVYWDPGRDAWGLCPAEVPPVASKQQTTRSSSILAISNSQSPVSARAVEFVAADVQPTPFPAGDRPHVQPRQATSTSRLSSVSSVLPSSEAASRSTAPSASTTSEDAIPSLVIFPSAYAEPVVEIGDYNCTATLTLSHLADILDDYIHATDTTTLASLTYLIINLHAAAPYSDPNGPAQQPSVGQMPDSDHLINDILRGNLSEEIFTPQKLQENRNDLNSSWFGTAWNLRPARGYYQTQFNSANERTTQDGWPTEAYIEFDKYLRVVASLGTVDPQMSSYDFQNDFNTIFPPKEIRALRNATFDSTGVITSGCLFNPTDITVDTINNSSWALTEAPSLSLGSNPDPKQIIPSIANITSCGLSPFLNRTLNGVTADQDFRPYSSFAQSTIWSWAPGQPLNSSSNPATFENKCVAINIVPPNAGRWRTIDCQTRHRFACQDVNNPYRWQLSSITNTYFNGDTACPSNLTFSVPRTALENAHLFSAIQTSSNERPSPVPSSSIDDDPVFLNFNSIAVPDCWTIGINATCPYIGRSDSDRVRIVVVPTIAAVIIGALAALTFFVKCAANRRETMRGRRRRNVGGWEYEGVPS</sequence>
<evidence type="ECO:0000259" key="12">
    <source>
        <dbReference type="PROSITE" id="PS50041"/>
    </source>
</evidence>
<dbReference type="CDD" id="cd00037">
    <property type="entry name" value="CLECT"/>
    <property type="match status" value="1"/>
</dbReference>
<evidence type="ECO:0000256" key="7">
    <source>
        <dbReference type="ARBA" id="ARBA00037703"/>
    </source>
</evidence>
<dbReference type="EMBL" id="JAGMWT010000005">
    <property type="protein sequence ID" value="KAH7128710.1"/>
    <property type="molecule type" value="Genomic_DNA"/>
</dbReference>
<dbReference type="InterPro" id="IPR016187">
    <property type="entry name" value="CTDL_fold"/>
</dbReference>
<keyword evidence="14" id="KW-1185">Reference proteome</keyword>
<evidence type="ECO:0000256" key="8">
    <source>
        <dbReference type="ARBA" id="ARBA00038159"/>
    </source>
</evidence>
<evidence type="ECO:0000313" key="13">
    <source>
        <dbReference type="EMBL" id="KAH7128710.1"/>
    </source>
</evidence>
<accession>A0A9P9DZP6</accession>
<dbReference type="InterPro" id="IPR051008">
    <property type="entry name" value="Telomere_Capping_Maintenance"/>
</dbReference>
<feature type="transmembrane region" description="Helical" evidence="11">
    <location>
        <begin position="615"/>
        <end position="639"/>
    </location>
</feature>
<dbReference type="PANTHER" id="PTHR35518:SF2">
    <property type="entry name" value="MAINTENANCE OF TELOMERE CAPPING PROTEIN 6"/>
    <property type="match status" value="1"/>
</dbReference>
<evidence type="ECO:0000256" key="11">
    <source>
        <dbReference type="SAM" id="Phobius"/>
    </source>
</evidence>
<feature type="compositionally biased region" description="Low complexity" evidence="10">
    <location>
        <begin position="149"/>
        <end position="177"/>
    </location>
</feature>
<comment type="subcellular location">
    <subcellularLocation>
        <location evidence="1">Membrane</location>
        <topology evidence="1">Single-pass type I membrane protein</topology>
    </subcellularLocation>
</comment>
<evidence type="ECO:0000256" key="1">
    <source>
        <dbReference type="ARBA" id="ARBA00004479"/>
    </source>
</evidence>
<gene>
    <name evidence="13" type="ORF">B0J11DRAFT_525570</name>
</gene>
<dbReference type="Gene3D" id="3.10.100.10">
    <property type="entry name" value="Mannose-Binding Protein A, subunit A"/>
    <property type="match status" value="1"/>
</dbReference>
<dbReference type="Proteomes" id="UP000700596">
    <property type="component" value="Unassembled WGS sequence"/>
</dbReference>
<comment type="caution">
    <text evidence="13">The sequence shown here is derived from an EMBL/GenBank/DDBJ whole genome shotgun (WGS) entry which is preliminary data.</text>
</comment>
<protein>
    <recommendedName>
        <fullName evidence="9">Maintenance of telomere capping protein 6</fullName>
    </recommendedName>
</protein>
<keyword evidence="4 11" id="KW-1133">Transmembrane helix</keyword>
<comment type="function">
    <text evidence="7">May be involved in telomere capping.</text>
</comment>
<proteinExistence type="inferred from homology"/>
<name>A0A9P9DZP6_9PLEO</name>